<sequence>MEGREVDAMKPPNPALPYREDCWSEGETSVLADAWGDRYLELNRRNLRQKHWQEVADAVNSRPSASRRPARTDVQCKNRIDTLKKKYKVEKARIAYGGESQWPFFFRLDVLIGSSPPATKTPSSPPLALPLPFHRKGTLLPTATAVRPAEPKGKRPAATVLAVDNPILRRAVAAAEAAAEDIKDEDDVGSESLSRSSSRSGRSWKKGNEIRELARAISRFAEIYERLEESKQRQMLELEKQRMEFTKALEFQKMQLIVDTQVQIAKIKRAKRSGVGLKDLDSMVKKMSAQANSADDQIPC</sequence>
<protein>
    <recommendedName>
        <fullName evidence="9">Myb/SANT-like DNA-binding domain-containing protein</fullName>
    </recommendedName>
</protein>
<dbReference type="Pfam" id="PF13837">
    <property type="entry name" value="Myb_DNA-bind_4"/>
    <property type="match status" value="1"/>
</dbReference>
<dbReference type="InterPro" id="IPR044822">
    <property type="entry name" value="Myb_DNA-bind_4"/>
</dbReference>
<evidence type="ECO:0000256" key="7">
    <source>
        <dbReference type="SAM" id="Coils"/>
    </source>
</evidence>
<dbReference type="GO" id="GO:0000976">
    <property type="term" value="F:transcription cis-regulatory region binding"/>
    <property type="evidence" value="ECO:0007669"/>
    <property type="project" value="TreeGrafter"/>
</dbReference>
<dbReference type="GO" id="GO:0005634">
    <property type="term" value="C:nucleus"/>
    <property type="evidence" value="ECO:0007669"/>
    <property type="project" value="UniProtKB-SubCell"/>
</dbReference>
<evidence type="ECO:0000256" key="2">
    <source>
        <dbReference type="ARBA" id="ARBA00023015"/>
    </source>
</evidence>
<dbReference type="Proteomes" id="UP000734854">
    <property type="component" value="Unassembled WGS sequence"/>
</dbReference>
<accession>A0A8J5M3C9</accession>
<keyword evidence="6" id="KW-0539">Nucleus</keyword>
<dbReference type="InterPro" id="IPR044823">
    <property type="entry name" value="ASIL1/2-like"/>
</dbReference>
<comment type="subcellular location">
    <subcellularLocation>
        <location evidence="1">Nucleus</location>
    </subcellularLocation>
</comment>
<evidence type="ECO:0000313" key="10">
    <source>
        <dbReference type="EMBL" id="KAG6533306.1"/>
    </source>
</evidence>
<evidence type="ECO:0000256" key="4">
    <source>
        <dbReference type="ARBA" id="ARBA00023125"/>
    </source>
</evidence>
<evidence type="ECO:0000313" key="11">
    <source>
        <dbReference type="Proteomes" id="UP000734854"/>
    </source>
</evidence>
<evidence type="ECO:0000259" key="9">
    <source>
        <dbReference type="Pfam" id="PF13837"/>
    </source>
</evidence>
<feature type="coiled-coil region" evidence="7">
    <location>
        <begin position="210"/>
        <end position="244"/>
    </location>
</feature>
<keyword evidence="4" id="KW-0238">DNA-binding</keyword>
<dbReference type="FunFam" id="1.10.10.60:FF:000104">
    <property type="entry name" value="trihelix transcription factor ASIL2"/>
    <property type="match status" value="1"/>
</dbReference>
<dbReference type="PANTHER" id="PTHR31307:SF16">
    <property type="entry name" value="OS05G0560600 PROTEIN"/>
    <property type="match status" value="1"/>
</dbReference>
<feature type="compositionally biased region" description="Acidic residues" evidence="8">
    <location>
        <begin position="180"/>
        <end position="189"/>
    </location>
</feature>
<gene>
    <name evidence="10" type="ORF">ZIOFF_007173</name>
</gene>
<dbReference type="PANTHER" id="PTHR31307">
    <property type="entry name" value="TRIHELIX TRANSCRIPTION FACTOR ASIL2"/>
    <property type="match status" value="1"/>
</dbReference>
<keyword evidence="2" id="KW-0805">Transcription regulation</keyword>
<dbReference type="Gene3D" id="1.10.10.60">
    <property type="entry name" value="Homeodomain-like"/>
    <property type="match status" value="1"/>
</dbReference>
<organism evidence="10 11">
    <name type="scientific">Zingiber officinale</name>
    <name type="common">Ginger</name>
    <name type="synonym">Amomum zingiber</name>
    <dbReference type="NCBI Taxonomy" id="94328"/>
    <lineage>
        <taxon>Eukaryota</taxon>
        <taxon>Viridiplantae</taxon>
        <taxon>Streptophyta</taxon>
        <taxon>Embryophyta</taxon>
        <taxon>Tracheophyta</taxon>
        <taxon>Spermatophyta</taxon>
        <taxon>Magnoliopsida</taxon>
        <taxon>Liliopsida</taxon>
        <taxon>Zingiberales</taxon>
        <taxon>Zingiberaceae</taxon>
        <taxon>Zingiber</taxon>
    </lineage>
</organism>
<feature type="compositionally biased region" description="Low complexity" evidence="8">
    <location>
        <begin position="190"/>
        <end position="201"/>
    </location>
</feature>
<evidence type="ECO:0000256" key="5">
    <source>
        <dbReference type="ARBA" id="ARBA00023163"/>
    </source>
</evidence>
<comment type="caution">
    <text evidence="10">The sequence shown here is derived from an EMBL/GenBank/DDBJ whole genome shotgun (WGS) entry which is preliminary data.</text>
</comment>
<reference evidence="10 11" key="1">
    <citation type="submission" date="2020-08" db="EMBL/GenBank/DDBJ databases">
        <title>Plant Genome Project.</title>
        <authorList>
            <person name="Zhang R.-G."/>
        </authorList>
    </citation>
    <scope>NUCLEOTIDE SEQUENCE [LARGE SCALE GENOMIC DNA]</scope>
    <source>
        <tissue evidence="10">Rhizome</tissue>
    </source>
</reference>
<keyword evidence="11" id="KW-1185">Reference proteome</keyword>
<feature type="region of interest" description="Disordered" evidence="8">
    <location>
        <begin position="180"/>
        <end position="205"/>
    </location>
</feature>
<evidence type="ECO:0000256" key="8">
    <source>
        <dbReference type="SAM" id="MobiDB-lite"/>
    </source>
</evidence>
<feature type="domain" description="Myb/SANT-like DNA-binding" evidence="9">
    <location>
        <begin position="21"/>
        <end position="109"/>
    </location>
</feature>
<keyword evidence="5" id="KW-0804">Transcription</keyword>
<evidence type="ECO:0000256" key="6">
    <source>
        <dbReference type="ARBA" id="ARBA00023242"/>
    </source>
</evidence>
<proteinExistence type="predicted"/>
<dbReference type="EMBL" id="JACMSC010000002">
    <property type="protein sequence ID" value="KAG6533306.1"/>
    <property type="molecule type" value="Genomic_DNA"/>
</dbReference>
<keyword evidence="3 7" id="KW-0175">Coiled coil</keyword>
<dbReference type="AlphaFoldDB" id="A0A8J5M3C9"/>
<name>A0A8J5M3C9_ZINOF</name>
<evidence type="ECO:0000256" key="3">
    <source>
        <dbReference type="ARBA" id="ARBA00023054"/>
    </source>
</evidence>
<evidence type="ECO:0000256" key="1">
    <source>
        <dbReference type="ARBA" id="ARBA00004123"/>
    </source>
</evidence>